<feature type="transmembrane region" description="Helical" evidence="8">
    <location>
        <begin position="178"/>
        <end position="195"/>
    </location>
</feature>
<sequence>MSNGQNKAIFWASFCTLIAAGMGFAIRGAILNDWANQYGFTKTDLGTITGGGLVGFGVIIILSSFIVDKVGYKPLMLIAFVLHVLSALITLAATPVFVAAGKDATYWCLYIGMFMFAIANGLCEAVINPLTATLFPHKKTHYLNILHAGWPGGLILGGILAFLFCGVGAKISHLQWEIPMLLFLIPTALYGFVVVREKFPESEATAAGVSVGQMLAEFAAPILLFLFVLHAMVGYVELGTDSWITNIIENVTAEYAILLFIYTSSIMFVLRFFAGPIVEHINPIGLLLISSILGCIGLLLLGNSTLMPMLILAATIYGVGKTFLWPTMLGVVGERYPKGGAMTMGVMGGIGMLSAGLLGGPGIGYNQDFFASKELAAKSEPTFERYQNAKESGFLFFPKIHGLDGSKVGVVSDNGQQLAVDLKRAEEGEESKELQALNAWWQSAKEFEKTDKPLVQEAGLFGGQMALVWTALVPAMMAVGYLLLFIYFQATGGYHAVDLAREKELEEGDPKHRGEKYTGGVEGPVK</sequence>
<proteinExistence type="inferred from homology"/>
<evidence type="ECO:0000256" key="3">
    <source>
        <dbReference type="ARBA" id="ARBA00022448"/>
    </source>
</evidence>
<name>A0A518DU83_9BACT</name>
<dbReference type="InterPro" id="IPR036259">
    <property type="entry name" value="MFS_trans_sf"/>
</dbReference>
<dbReference type="RefSeq" id="WP_145054146.1">
    <property type="nucleotide sequence ID" value="NZ_CP036433.1"/>
</dbReference>
<dbReference type="Gene3D" id="1.20.1250.20">
    <property type="entry name" value="MFS general substrate transporter like domains"/>
    <property type="match status" value="1"/>
</dbReference>
<dbReference type="EMBL" id="CP036433">
    <property type="protein sequence ID" value="QDU95400.1"/>
    <property type="molecule type" value="Genomic_DNA"/>
</dbReference>
<dbReference type="SUPFAM" id="SSF103473">
    <property type="entry name" value="MFS general substrate transporter"/>
    <property type="match status" value="1"/>
</dbReference>
<evidence type="ECO:0000256" key="4">
    <source>
        <dbReference type="ARBA" id="ARBA00022692"/>
    </source>
</evidence>
<feature type="transmembrane region" description="Helical" evidence="8">
    <location>
        <begin position="255"/>
        <end position="274"/>
    </location>
</feature>
<dbReference type="OrthoDB" id="9783757at2"/>
<dbReference type="Pfam" id="PF07690">
    <property type="entry name" value="MFS_1"/>
    <property type="match status" value="1"/>
</dbReference>
<feature type="transmembrane region" description="Helical" evidence="8">
    <location>
        <begin position="74"/>
        <end position="98"/>
    </location>
</feature>
<dbReference type="CDD" id="cd06174">
    <property type="entry name" value="MFS"/>
    <property type="match status" value="1"/>
</dbReference>
<feature type="domain" description="Major facilitator superfamily (MFS) profile" evidence="9">
    <location>
        <begin position="9"/>
        <end position="492"/>
    </location>
</feature>
<feature type="transmembrane region" description="Helical" evidence="8">
    <location>
        <begin position="466"/>
        <end position="488"/>
    </location>
</feature>
<feature type="region of interest" description="Disordered" evidence="7">
    <location>
        <begin position="504"/>
        <end position="526"/>
    </location>
</feature>
<dbReference type="AlphaFoldDB" id="A0A518DU83"/>
<evidence type="ECO:0000256" key="1">
    <source>
        <dbReference type="ARBA" id="ARBA00004127"/>
    </source>
</evidence>
<feature type="transmembrane region" description="Helical" evidence="8">
    <location>
        <begin position="281"/>
        <end position="301"/>
    </location>
</feature>
<keyword evidence="11" id="KW-1185">Reference proteome</keyword>
<accession>A0A518DU83</accession>
<keyword evidence="4 8" id="KW-0812">Transmembrane</keyword>
<feature type="transmembrane region" description="Helical" evidence="8">
    <location>
        <begin position="215"/>
        <end position="235"/>
    </location>
</feature>
<dbReference type="PANTHER" id="PTHR23514">
    <property type="entry name" value="BYPASS OF STOP CODON PROTEIN 6"/>
    <property type="match status" value="1"/>
</dbReference>
<evidence type="ECO:0000313" key="11">
    <source>
        <dbReference type="Proteomes" id="UP000317648"/>
    </source>
</evidence>
<comment type="subcellular location">
    <subcellularLocation>
        <location evidence="1">Endomembrane system</location>
        <topology evidence="1">Multi-pass membrane protein</topology>
    </subcellularLocation>
</comment>
<comment type="similarity">
    <text evidence="2">Belongs to the major facilitator superfamily.</text>
</comment>
<dbReference type="PANTHER" id="PTHR23514:SF3">
    <property type="entry name" value="BYPASS OF STOP CODON PROTEIN 6"/>
    <property type="match status" value="1"/>
</dbReference>
<evidence type="ECO:0000256" key="6">
    <source>
        <dbReference type="ARBA" id="ARBA00023136"/>
    </source>
</evidence>
<evidence type="ECO:0000256" key="8">
    <source>
        <dbReference type="SAM" id="Phobius"/>
    </source>
</evidence>
<evidence type="ECO:0000256" key="7">
    <source>
        <dbReference type="SAM" id="MobiDB-lite"/>
    </source>
</evidence>
<dbReference type="GO" id="GO:0012505">
    <property type="term" value="C:endomembrane system"/>
    <property type="evidence" value="ECO:0007669"/>
    <property type="project" value="UniProtKB-SubCell"/>
</dbReference>
<dbReference type="InterPro" id="IPR051788">
    <property type="entry name" value="MFS_Transporter"/>
</dbReference>
<feature type="compositionally biased region" description="Basic and acidic residues" evidence="7">
    <location>
        <begin position="504"/>
        <end position="516"/>
    </location>
</feature>
<evidence type="ECO:0000313" key="10">
    <source>
        <dbReference type="EMBL" id="QDU95400.1"/>
    </source>
</evidence>
<organism evidence="10 11">
    <name type="scientific">Lignipirellula cremea</name>
    <dbReference type="NCBI Taxonomy" id="2528010"/>
    <lineage>
        <taxon>Bacteria</taxon>
        <taxon>Pseudomonadati</taxon>
        <taxon>Planctomycetota</taxon>
        <taxon>Planctomycetia</taxon>
        <taxon>Pirellulales</taxon>
        <taxon>Pirellulaceae</taxon>
        <taxon>Lignipirellula</taxon>
    </lineage>
</organism>
<dbReference type="PROSITE" id="PS50850">
    <property type="entry name" value="MFS"/>
    <property type="match status" value="1"/>
</dbReference>
<keyword evidence="3" id="KW-0813">Transport</keyword>
<evidence type="ECO:0000256" key="5">
    <source>
        <dbReference type="ARBA" id="ARBA00022989"/>
    </source>
</evidence>
<dbReference type="InterPro" id="IPR011701">
    <property type="entry name" value="MFS"/>
</dbReference>
<dbReference type="InterPro" id="IPR020846">
    <property type="entry name" value="MFS_dom"/>
</dbReference>
<feature type="transmembrane region" description="Helical" evidence="8">
    <location>
        <begin position="307"/>
        <end position="332"/>
    </location>
</feature>
<feature type="transmembrane region" description="Helical" evidence="8">
    <location>
        <begin position="9"/>
        <end position="30"/>
    </location>
</feature>
<feature type="transmembrane region" description="Helical" evidence="8">
    <location>
        <begin position="344"/>
        <end position="365"/>
    </location>
</feature>
<gene>
    <name evidence="10" type="ORF">Pla8534_32150</name>
</gene>
<evidence type="ECO:0000259" key="9">
    <source>
        <dbReference type="PROSITE" id="PS50850"/>
    </source>
</evidence>
<feature type="transmembrane region" description="Helical" evidence="8">
    <location>
        <begin position="104"/>
        <end position="127"/>
    </location>
</feature>
<keyword evidence="6 8" id="KW-0472">Membrane</keyword>
<protein>
    <submittedName>
        <fullName evidence="10">Major Facilitator Superfamily protein</fullName>
    </submittedName>
</protein>
<feature type="transmembrane region" description="Helical" evidence="8">
    <location>
        <begin position="45"/>
        <end position="67"/>
    </location>
</feature>
<reference evidence="10 11" key="1">
    <citation type="submission" date="2019-02" db="EMBL/GenBank/DDBJ databases">
        <title>Deep-cultivation of Planctomycetes and their phenomic and genomic characterization uncovers novel biology.</title>
        <authorList>
            <person name="Wiegand S."/>
            <person name="Jogler M."/>
            <person name="Boedeker C."/>
            <person name="Pinto D."/>
            <person name="Vollmers J."/>
            <person name="Rivas-Marin E."/>
            <person name="Kohn T."/>
            <person name="Peeters S.H."/>
            <person name="Heuer A."/>
            <person name="Rast P."/>
            <person name="Oberbeckmann S."/>
            <person name="Bunk B."/>
            <person name="Jeske O."/>
            <person name="Meyerdierks A."/>
            <person name="Storesund J.E."/>
            <person name="Kallscheuer N."/>
            <person name="Luecker S."/>
            <person name="Lage O.M."/>
            <person name="Pohl T."/>
            <person name="Merkel B.J."/>
            <person name="Hornburger P."/>
            <person name="Mueller R.-W."/>
            <person name="Bruemmer F."/>
            <person name="Labrenz M."/>
            <person name="Spormann A.M."/>
            <person name="Op den Camp H."/>
            <person name="Overmann J."/>
            <person name="Amann R."/>
            <person name="Jetten M.S.M."/>
            <person name="Mascher T."/>
            <person name="Medema M.H."/>
            <person name="Devos D.P."/>
            <person name="Kaster A.-K."/>
            <person name="Ovreas L."/>
            <person name="Rohde M."/>
            <person name="Galperin M.Y."/>
            <person name="Jogler C."/>
        </authorList>
    </citation>
    <scope>NUCLEOTIDE SEQUENCE [LARGE SCALE GENOMIC DNA]</scope>
    <source>
        <strain evidence="10 11">Pla85_3_4</strain>
    </source>
</reference>
<evidence type="ECO:0000256" key="2">
    <source>
        <dbReference type="ARBA" id="ARBA00008335"/>
    </source>
</evidence>
<dbReference type="Proteomes" id="UP000317648">
    <property type="component" value="Chromosome"/>
</dbReference>
<feature type="transmembrane region" description="Helical" evidence="8">
    <location>
        <begin position="148"/>
        <end position="172"/>
    </location>
</feature>
<dbReference type="GO" id="GO:0016020">
    <property type="term" value="C:membrane"/>
    <property type="evidence" value="ECO:0007669"/>
    <property type="project" value="TreeGrafter"/>
</dbReference>
<dbReference type="GO" id="GO:0022857">
    <property type="term" value="F:transmembrane transporter activity"/>
    <property type="evidence" value="ECO:0007669"/>
    <property type="project" value="InterPro"/>
</dbReference>
<keyword evidence="5 8" id="KW-1133">Transmembrane helix</keyword>
<dbReference type="KEGG" id="lcre:Pla8534_32150"/>